<feature type="compositionally biased region" description="Low complexity" evidence="10">
    <location>
        <begin position="2111"/>
        <end position="2120"/>
    </location>
</feature>
<feature type="transmembrane region" description="Helical" evidence="11">
    <location>
        <begin position="480"/>
        <end position="498"/>
    </location>
</feature>
<feature type="compositionally biased region" description="Basic and acidic residues" evidence="10">
    <location>
        <begin position="1966"/>
        <end position="1980"/>
    </location>
</feature>
<evidence type="ECO:0000256" key="5">
    <source>
        <dbReference type="ARBA" id="ARBA00022692"/>
    </source>
</evidence>
<feature type="compositionally biased region" description="Basic and acidic residues" evidence="10">
    <location>
        <begin position="1675"/>
        <end position="1684"/>
    </location>
</feature>
<evidence type="ECO:0000313" key="18">
    <source>
        <dbReference type="Proteomes" id="UP000000304"/>
    </source>
</evidence>
<keyword evidence="3" id="KW-0813">Transport</keyword>
<evidence type="ECO:0000256" key="4">
    <source>
        <dbReference type="ARBA" id="ARBA00022475"/>
    </source>
</evidence>
<feature type="transmembrane region" description="Helical" evidence="11">
    <location>
        <begin position="1224"/>
        <end position="1245"/>
    </location>
</feature>
<feature type="compositionally biased region" description="Low complexity" evidence="10">
    <location>
        <begin position="1935"/>
        <end position="1946"/>
    </location>
</feature>
<evidence type="ECO:0000259" key="13">
    <source>
        <dbReference type="Pfam" id="PF15917"/>
    </source>
</evidence>
<feature type="transmembrane region" description="Helical" evidence="11">
    <location>
        <begin position="991"/>
        <end position="1009"/>
    </location>
</feature>
<dbReference type="InterPro" id="IPR056769">
    <property type="entry name" value="Piezo_TM1-24"/>
</dbReference>
<feature type="region of interest" description="Disordered" evidence="10">
    <location>
        <begin position="3033"/>
        <end position="3062"/>
    </location>
</feature>
<dbReference type="InterPro" id="IPR056768">
    <property type="entry name" value="THU_Piezo"/>
</dbReference>
<feature type="compositionally biased region" description="Polar residues" evidence="10">
    <location>
        <begin position="440"/>
        <end position="453"/>
    </location>
</feature>
<name>B4Q6A8_DROSI</name>
<feature type="compositionally biased region" description="Polar residues" evidence="10">
    <location>
        <begin position="159"/>
        <end position="168"/>
    </location>
</feature>
<proteinExistence type="inferred from homology"/>
<feature type="transmembrane region" description="Helical" evidence="11">
    <location>
        <begin position="2244"/>
        <end position="2269"/>
    </location>
</feature>
<feature type="region of interest" description="Disordered" evidence="10">
    <location>
        <begin position="1475"/>
        <end position="1507"/>
    </location>
</feature>
<feature type="transmembrane region" description="Helical" evidence="11">
    <location>
        <begin position="2552"/>
        <end position="2569"/>
    </location>
</feature>
<dbReference type="PANTHER" id="PTHR47049:SF2">
    <property type="entry name" value="PIEZO-TYPE MECHANOSENSITIVE ION CHANNEL HOMOLOG"/>
    <property type="match status" value="1"/>
</dbReference>
<sequence>MVFSYACMVLQRIVVPAVLVLAALMRPVGISFVYLLMFFVSPFVPLATRRNFKGSVTAFFIILLTLSTLVLLGHITLQILAVSLTLPIYNCSFSERLLRHIGFVSFIDLQPFAIIEWLVPEVLVFATSLGSYLTVKRVASQPVGAEQLENGEVVDGQAENAQTSSQPSGADANGGDVQQATVTTPLQQQQQQLRKRVSMISQHIHFEGLVKISPLFCLATLFFAAVLRPSVPGGFYFLIFLLAGTYWATCQTLQRGFALLLRCVMVVLVLHSLSIVSYQTPWMQSHLNHTTLTARLIGLEPLIESYCSPDIRVFLYNNKLSLDSYLNPFALFFAYFALALTTKHLIKPRLEPKPATAFGQQLDCNSSSINNTTGNKVNRQLSLLTSQTSRGRRDGSNPGGGGTTITTTTTTTNATSSTAIRNQRLSLVRQSTRKARTPQPLESGSSVAPSVTQRGNDIQLDSMEQRSEQENTTTSILDQISYGFVSVGGFIYQNSYIFTNILMMAWSIVYHSWLTFVLLLWANVLWMIPNQRKAMMRSSPFIVLYAEALLIAQYIYGMDLNNEELPTSVPTAGINLQQIGFERPIENQMRPCVPLIVKTAFVLMFWVTSRQFFKEKRDRRRDSTLADIIAPLQITVGSAGSSYLINDGKKTSKFLKKAGDVIKNLLVRLWIWLLVLVIFLCAITGENMTGFRICYMALFLFFLLVFQSSSKAWVKIMYGFWLFLIFYAMSILILIYTYQFDKFDKYWSDYLNVSATLQKDIGLKRYQTKDLFLHLVSPTIIVILTVIQVHYFHKRFIASLQQQPLAGGSAQQKPTETTALEPAPSKRRGSAGSLRRSQGPSAEAAPGATTDFETSVRDLVRISFRKIKNKSEYIFKNFKDVFWRFLELHIMKAVYIAAFVCSVSEVCVLHIIFVGFCVLGATSRKAVQVVISRLISFIVTVIVLSKMIYQIEYLSHSQHNVVCSDNRTANNAEWIGLTKADKVTGGLMSLLRTYIIYMVIVTMHAVISLRQLQMRVKIGALNAPPTKLLFPNIIRADAEKDLVGLVKYLLNFGFYKFGIEISLIALVSTITYRQDIVAVVYALWLVVLLLLRRSQCAKIWGVFQAFFAISILTQYIVLVGLPPSSCLVFPWDEGPFGEGIQRWTMLPGALHFNHVPKLIFDFIVLVILNRQKSIFCIEQRYASNDDYPGGSNRSVIADIAQLGRVPFDNPTHDFCSYIRNYSDILKNGVLCGFYWFTLAVVFLAGTNIADLLALGYLIGAFIFLWQGSDFYLRPIHTIIFRWKWLLAFNVANILIKTSFQMAGCLFMTQLTKDCCWLVHMLGITCTSNVLTEQIMLPEEAELALKPGECPKITHQVVLLWDTICFAFIIFQLRIFKSHYFCHIITDTKANNILASRGADIIESLRHKQIAHRHDHEKQVLHKIKRKMERIRATQQKMLRPLDKQTHFDGRRTPSEHAMSDVAPLAHNSSFTSCQGSGYLTPDEHSSASSGTSSPARASILSSSGGSVESVDSADAAVIIEPEINVMPCEEITDYVDVQSVSEEETTVAMPKKHLSSQSKECVFKSPEPSKPTTPSTDALSTLLTEGFLEPKRISLGLAPPELSPPVGMQCLAPPLAAYATAMASSAASSVLSSNLTPNLRREHRRQSSTNAAVSWNETVSHQTVPHEKNKGKKWKSADKEEVVTMRHKSLHRRHQSMGNASYSLDEASQSQRKRLSSNLSGARDEAALRSAQRPHSWGPVEHGYPLPAPTVRRRKEIKLHPHATRAGDYYMFEEMDDKFELDLIHDEIDFLEEENITESEMKMQRRKTLYDVWKDLNDAEYRRHFYMRERSYASEPGSRILLKLDDEKEKIGPDLGLTSDHDEDDDTIECDLGMRTSTLSEPLDFGRRSQTLLEVLLPASGLTRYIYLNPQKSKDAPPGEFPSTSKGISKERDAATASSSASPAPTRDVGDLPVIPPPSTGLGREQTSKETSDSKSKMEVDSGEVTAKDSDEDFDTNPIIRLLEGFLVTLTIRLNRFSRNYRFVNRILAGEKKTLKESSSLNRLGLSSAAAMFHFLKSNLESDESDPPASSSTPRRVVIAPPNATEHSDPTSTTLNTNTTTTPLSPPEPLQPTTTSTPQQQHQHIRAAEEIIELPVDTVDGVAHRKQSINSSPPAKGTMLSRKSDCGLPEIRIKAPSVERGAHYYHNHHSGGGSGSLSKHWSYEHAGEFNLEEENFAQRDHHIIVEVLISSWYALLANTDLICYIVVFINQVVNASLISLPLPIMVFLWGTLSLPRPTKTFWVTLIAYTQAIVLIKCIFQFKLIWSNYHQLPNQPLTPAKIFGVENKAHYAIYDLILLLVLFLHRYLLKSQGLWKSGYKDTDNQFTKPTASIDERDDSDNLSQPDSRQLNDDAAQKLSLQVSQASLPGSPDFSKTGINQLERTKYTSSLYKFFFSLVHKSRLATDVYALMFLCDFVNFFVLLFGFTAFGTQQTESDEGVQTYLAENKVPIPFLIMLLVQFLLIVIDRALYLRKALVNKIIFHFFSVIGIHIWMFFVVPAVTERTFNSLAPPIIFYVIKCFYMLLSSYQIKSGYPKRILGNFFTKGFSMVNMIAFKVYMQIPFLYELRTILDWVCIDSTMTIFDWLKMEDIFSNIYLIRCTRQSETDFPAMRAQKKASLSKLIMGGTVVLLIVICIWGPLCLFALGNAVGTSNVPFHVSLSIRIGPYDPIYTTNNYDSIFEINPEMYSQMTNAYIKEKQALTFIAGYDATDVAAVRLAGNSPSLWNIAPPDRQRLLNDLRNNHTLKARFSYSLTRKAPAKGLKENVGDEHAISLDESFEGRAALIHMLSETHDVEPIHSNGTTNGTTPEVEEVVVIPGMIPKFIKVLNSGDAAVVSVLSPKHYDYRPLVIKMHRDNETNGLWWEIRDYCNDTFYNETLSKFAYSNCTSGIVMYTFNDKKFPSTFSFLTAGGIIGLYTTFVLLASRFMKSFIGGQNRKIMFEDLPYVDRVLQLCLDIYLVREALEFALEEDLFAKLLFLYRSPETLIKWTRPKEEYVDDDGDTDSIPSRMSVRRPEQLQPQQPQ</sequence>
<feature type="region of interest" description="Disordered" evidence="10">
    <location>
        <begin position="1546"/>
        <end position="1577"/>
    </location>
</feature>
<keyword evidence="8 11" id="KW-0472">Membrane</keyword>
<feature type="transmembrane region" description="Helical" evidence="11">
    <location>
        <begin position="2281"/>
        <end position="2305"/>
    </location>
</feature>
<feature type="transmembrane region" description="Helical" evidence="11">
    <location>
        <begin position="1099"/>
        <end position="1121"/>
    </location>
</feature>
<feature type="transmembrane region" description="Helical" evidence="11">
    <location>
        <begin position="12"/>
        <end position="39"/>
    </location>
</feature>
<dbReference type="OMA" id="KTTFQMA"/>
<evidence type="ECO:0000256" key="7">
    <source>
        <dbReference type="ARBA" id="ARBA00023065"/>
    </source>
</evidence>
<reference evidence="17 18" key="1">
    <citation type="journal article" date="2007" name="Nature">
        <title>Evolution of genes and genomes on the Drosophila phylogeny.</title>
        <authorList>
            <consortium name="Drosophila 12 Genomes Consortium"/>
            <person name="Clark A.G."/>
            <person name="Eisen M.B."/>
            <person name="Smith D.R."/>
            <person name="Bergman C.M."/>
            <person name="Oliver B."/>
            <person name="Markow T.A."/>
            <person name="Kaufman T.C."/>
            <person name="Kellis M."/>
            <person name="Gelbart W."/>
            <person name="Iyer V.N."/>
            <person name="Pollard D.A."/>
            <person name="Sackton T.B."/>
            <person name="Larracuente A.M."/>
            <person name="Singh N.D."/>
            <person name="Abad J.P."/>
            <person name="Abt D.N."/>
            <person name="Adryan B."/>
            <person name="Aguade M."/>
            <person name="Akashi H."/>
            <person name="Anderson W.W."/>
            <person name="Aquadro C.F."/>
            <person name="Ardell D.H."/>
            <person name="Arguello R."/>
            <person name="Artieri C.G."/>
            <person name="Barbash D.A."/>
            <person name="Barker D."/>
            <person name="Barsanti P."/>
            <person name="Batterham P."/>
            <person name="Batzoglou S."/>
            <person name="Begun D."/>
            <person name="Bhutkar A."/>
            <person name="Blanco E."/>
            <person name="Bosak S.A."/>
            <person name="Bradley R.K."/>
            <person name="Brand A.D."/>
            <person name="Brent M.R."/>
            <person name="Brooks A.N."/>
            <person name="Brown R.H."/>
            <person name="Butlin R.K."/>
            <person name="Caggese C."/>
            <person name="Calvi B.R."/>
            <person name="Bernardo de Carvalho A."/>
            <person name="Caspi A."/>
            <person name="Castrezana S."/>
            <person name="Celniker S.E."/>
            <person name="Chang J.L."/>
            <person name="Chapple C."/>
            <person name="Chatterji S."/>
            <person name="Chinwalla A."/>
            <person name="Civetta A."/>
            <person name="Clifton S.W."/>
            <person name="Comeron J.M."/>
            <person name="Costello J.C."/>
            <person name="Coyne J.A."/>
            <person name="Daub J."/>
            <person name="David R.G."/>
            <person name="Delcher A.L."/>
            <person name="Delehaunty K."/>
            <person name="Do C.B."/>
            <person name="Ebling H."/>
            <person name="Edwards K."/>
            <person name="Eickbush T."/>
            <person name="Evans J.D."/>
            <person name="Filipski A."/>
            <person name="Findeiss S."/>
            <person name="Freyhult E."/>
            <person name="Fulton L."/>
            <person name="Fulton R."/>
            <person name="Garcia A.C."/>
            <person name="Gardiner A."/>
            <person name="Garfield D.A."/>
            <person name="Garvin B.E."/>
            <person name="Gibson G."/>
            <person name="Gilbert D."/>
            <person name="Gnerre S."/>
            <person name="Godfrey J."/>
            <person name="Good R."/>
            <person name="Gotea V."/>
            <person name="Gravely B."/>
            <person name="Greenberg A.J."/>
            <person name="Griffiths-Jones S."/>
            <person name="Gross S."/>
            <person name="Guigo R."/>
            <person name="Gustafson E.A."/>
            <person name="Haerty W."/>
            <person name="Hahn M.W."/>
            <person name="Halligan D.L."/>
            <person name="Halpern A.L."/>
            <person name="Halter G.M."/>
            <person name="Han M.V."/>
            <person name="Heger A."/>
            <person name="Hillier L."/>
            <person name="Hinrichs A.S."/>
            <person name="Holmes I."/>
            <person name="Hoskins R.A."/>
            <person name="Hubisz M.J."/>
            <person name="Hultmark D."/>
            <person name="Huntley M.A."/>
            <person name="Jaffe D.B."/>
            <person name="Jagadeeshan S."/>
            <person name="Jeck W.R."/>
            <person name="Johnson J."/>
            <person name="Jones C.D."/>
            <person name="Jordan W.C."/>
            <person name="Karpen G.H."/>
            <person name="Kataoka E."/>
            <person name="Keightley P.D."/>
            <person name="Kheradpour P."/>
            <person name="Kirkness E.F."/>
            <person name="Koerich L.B."/>
            <person name="Kristiansen K."/>
            <person name="Kudrna D."/>
            <person name="Kulathinal R.J."/>
            <person name="Kumar S."/>
            <person name="Kwok R."/>
            <person name="Lander E."/>
            <person name="Langley C.H."/>
            <person name="Lapoint R."/>
            <person name="Lazzaro B.P."/>
            <person name="Lee S.J."/>
            <person name="Levesque L."/>
            <person name="Li R."/>
            <person name="Lin C.F."/>
            <person name="Lin M.F."/>
            <person name="Lindblad-Toh K."/>
            <person name="Llopart A."/>
            <person name="Long M."/>
            <person name="Low L."/>
            <person name="Lozovsky E."/>
            <person name="Lu J."/>
            <person name="Luo M."/>
            <person name="Machado C.A."/>
            <person name="Makalowski W."/>
            <person name="Marzo M."/>
            <person name="Matsuda M."/>
            <person name="Matzkin L."/>
            <person name="McAllister B."/>
            <person name="McBride C.S."/>
            <person name="McKernan B."/>
            <person name="McKernan K."/>
            <person name="Mendez-Lago M."/>
            <person name="Minx P."/>
            <person name="Mollenhauer M.U."/>
            <person name="Montooth K."/>
            <person name="Mount S.M."/>
            <person name="Mu X."/>
            <person name="Myers E."/>
            <person name="Negre B."/>
            <person name="Newfeld S."/>
            <person name="Nielsen R."/>
            <person name="Noor M.A."/>
            <person name="O'Grady P."/>
            <person name="Pachter L."/>
            <person name="Papaceit M."/>
            <person name="Parisi M.J."/>
            <person name="Parisi M."/>
            <person name="Parts L."/>
            <person name="Pedersen J.S."/>
            <person name="Pesole G."/>
            <person name="Phillippy A.M."/>
            <person name="Ponting C.P."/>
            <person name="Pop M."/>
            <person name="Porcelli D."/>
            <person name="Powell J.R."/>
            <person name="Prohaska S."/>
            <person name="Pruitt K."/>
            <person name="Puig M."/>
            <person name="Quesneville H."/>
            <person name="Ram K.R."/>
            <person name="Rand D."/>
            <person name="Rasmussen M.D."/>
            <person name="Reed L.K."/>
            <person name="Reenan R."/>
            <person name="Reily A."/>
            <person name="Remington K.A."/>
            <person name="Rieger T.T."/>
            <person name="Ritchie M.G."/>
            <person name="Robin C."/>
            <person name="Rogers Y.H."/>
            <person name="Rohde C."/>
            <person name="Rozas J."/>
            <person name="Rubenfield M.J."/>
            <person name="Ruiz A."/>
            <person name="Russo S."/>
            <person name="Salzberg S.L."/>
            <person name="Sanchez-Gracia A."/>
            <person name="Saranga D.J."/>
            <person name="Sato H."/>
            <person name="Schaeffer S.W."/>
            <person name="Schatz M.C."/>
            <person name="Schlenke T."/>
            <person name="Schwartz R."/>
            <person name="Segarra C."/>
            <person name="Singh R.S."/>
            <person name="Sirot L."/>
            <person name="Sirota M."/>
            <person name="Sisneros N.B."/>
            <person name="Smith C.D."/>
            <person name="Smith T.F."/>
            <person name="Spieth J."/>
            <person name="Stage D.E."/>
            <person name="Stark A."/>
            <person name="Stephan W."/>
            <person name="Strausberg R.L."/>
            <person name="Strempel S."/>
            <person name="Sturgill D."/>
            <person name="Sutton G."/>
            <person name="Sutton G.G."/>
            <person name="Tao W."/>
            <person name="Teichmann S."/>
            <person name="Tobari Y.N."/>
            <person name="Tomimura Y."/>
            <person name="Tsolas J.M."/>
            <person name="Valente V.L."/>
            <person name="Venter E."/>
            <person name="Venter J.C."/>
            <person name="Vicario S."/>
            <person name="Vieira F.G."/>
            <person name="Vilella A.J."/>
            <person name="Villasante A."/>
            <person name="Walenz B."/>
            <person name="Wang J."/>
            <person name="Wasserman M."/>
            <person name="Watts T."/>
            <person name="Wilson D."/>
            <person name="Wilson R.K."/>
            <person name="Wing R.A."/>
            <person name="Wolfner M.F."/>
            <person name="Wong A."/>
            <person name="Wong G.K."/>
            <person name="Wu C.I."/>
            <person name="Wu G."/>
            <person name="Yamamoto D."/>
            <person name="Yang H.P."/>
            <person name="Yang S.P."/>
            <person name="Yorke J.A."/>
            <person name="Yoshida K."/>
            <person name="Zdobnov E."/>
            <person name="Zhang P."/>
            <person name="Zhang Y."/>
            <person name="Zimin A.V."/>
            <person name="Baldwin J."/>
            <person name="Abdouelleil A."/>
            <person name="Abdulkadir J."/>
            <person name="Abebe A."/>
            <person name="Abera B."/>
            <person name="Abreu J."/>
            <person name="Acer S.C."/>
            <person name="Aftuck L."/>
            <person name="Alexander A."/>
            <person name="An P."/>
            <person name="Anderson E."/>
            <person name="Anderson S."/>
            <person name="Arachi H."/>
            <person name="Azer M."/>
            <person name="Bachantsang P."/>
            <person name="Barry A."/>
            <person name="Bayul T."/>
            <person name="Berlin A."/>
            <person name="Bessette D."/>
            <person name="Bloom T."/>
            <person name="Blye J."/>
            <person name="Boguslavskiy L."/>
            <person name="Bonnet C."/>
            <person name="Boukhgalter B."/>
            <person name="Bourzgui I."/>
            <person name="Brown A."/>
            <person name="Cahill P."/>
            <person name="Channer S."/>
            <person name="Cheshatsang Y."/>
            <person name="Chuda L."/>
            <person name="Citroen M."/>
            <person name="Collymore A."/>
            <person name="Cooke P."/>
            <person name="Costello M."/>
            <person name="D'Aco K."/>
            <person name="Daza R."/>
            <person name="De Haan G."/>
            <person name="DeGray S."/>
            <person name="DeMaso C."/>
            <person name="Dhargay N."/>
            <person name="Dooley K."/>
            <person name="Dooley E."/>
            <person name="Doricent M."/>
            <person name="Dorje P."/>
            <person name="Dorjee K."/>
            <person name="Dupes A."/>
            <person name="Elong R."/>
            <person name="Falk J."/>
            <person name="Farina A."/>
            <person name="Faro S."/>
            <person name="Ferguson D."/>
            <person name="Fisher S."/>
            <person name="Foley C.D."/>
            <person name="Franke A."/>
            <person name="Friedrich D."/>
            <person name="Gadbois L."/>
            <person name="Gearin G."/>
            <person name="Gearin C.R."/>
            <person name="Giannoukos G."/>
            <person name="Goode T."/>
            <person name="Graham J."/>
            <person name="Grandbois E."/>
            <person name="Grewal S."/>
            <person name="Gyaltsen K."/>
            <person name="Hafez N."/>
            <person name="Hagos B."/>
            <person name="Hall J."/>
            <person name="Henson C."/>
            <person name="Hollinger A."/>
            <person name="Honan T."/>
            <person name="Huard M.D."/>
            <person name="Hughes L."/>
            <person name="Hurhula B."/>
            <person name="Husby M.E."/>
            <person name="Kamat A."/>
            <person name="Kanga B."/>
            <person name="Kashin S."/>
            <person name="Khazanovich D."/>
            <person name="Kisner P."/>
            <person name="Lance K."/>
            <person name="Lara M."/>
            <person name="Lee W."/>
            <person name="Lennon N."/>
            <person name="Letendre F."/>
            <person name="LeVine R."/>
            <person name="Lipovsky A."/>
            <person name="Liu X."/>
            <person name="Liu J."/>
            <person name="Liu S."/>
            <person name="Lokyitsang T."/>
            <person name="Lokyitsang Y."/>
            <person name="Lubonja R."/>
            <person name="Lui A."/>
            <person name="MacDonald P."/>
            <person name="Magnisalis V."/>
            <person name="Maru K."/>
            <person name="Matthews C."/>
            <person name="McCusker W."/>
            <person name="McDonough S."/>
            <person name="Mehta T."/>
            <person name="Meldrim J."/>
            <person name="Meneus L."/>
            <person name="Mihai O."/>
            <person name="Mihalev A."/>
            <person name="Mihova T."/>
            <person name="Mittelman R."/>
            <person name="Mlenga V."/>
            <person name="Montmayeur A."/>
            <person name="Mulrain L."/>
            <person name="Navidi A."/>
            <person name="Naylor J."/>
            <person name="Negash T."/>
            <person name="Nguyen T."/>
            <person name="Nguyen N."/>
            <person name="Nicol R."/>
            <person name="Norbu C."/>
            <person name="Norbu N."/>
            <person name="Novod N."/>
            <person name="O'Neill B."/>
            <person name="Osman S."/>
            <person name="Markiewicz E."/>
            <person name="Oyono O.L."/>
            <person name="Patti C."/>
            <person name="Phunkhang P."/>
            <person name="Pierre F."/>
            <person name="Priest M."/>
            <person name="Raghuraman S."/>
            <person name="Rege F."/>
            <person name="Reyes R."/>
            <person name="Rise C."/>
            <person name="Rogov P."/>
            <person name="Ross K."/>
            <person name="Ryan E."/>
            <person name="Settipalli S."/>
            <person name="Shea T."/>
            <person name="Sherpa N."/>
            <person name="Shi L."/>
            <person name="Shih D."/>
            <person name="Sparrow T."/>
            <person name="Spaulding J."/>
            <person name="Stalker J."/>
            <person name="Stange-Thomann N."/>
            <person name="Stavropoulos S."/>
            <person name="Stone C."/>
            <person name="Strader C."/>
            <person name="Tesfaye S."/>
            <person name="Thomson T."/>
            <person name="Thoulutsang Y."/>
            <person name="Thoulutsang D."/>
            <person name="Topham K."/>
            <person name="Topping I."/>
            <person name="Tsamla T."/>
            <person name="Vassiliev H."/>
            <person name="Vo A."/>
            <person name="Wangchuk T."/>
            <person name="Wangdi T."/>
            <person name="Weiand M."/>
            <person name="Wilkinson J."/>
            <person name="Wilson A."/>
            <person name="Yadav S."/>
            <person name="Young G."/>
            <person name="Yu Q."/>
            <person name="Zembek L."/>
            <person name="Zhong D."/>
            <person name="Zimmer A."/>
            <person name="Zwirko Z."/>
            <person name="Jaffe D.B."/>
            <person name="Alvarez P."/>
            <person name="Brockman W."/>
            <person name="Butler J."/>
            <person name="Chin C."/>
            <person name="Gnerre S."/>
            <person name="Grabherr M."/>
            <person name="Kleber M."/>
            <person name="Mauceli E."/>
            <person name="MacCallum I."/>
        </authorList>
    </citation>
    <scope>NUCLEOTIDE SEQUENCE [LARGE SCALE GENOMIC DNA]</scope>
    <source>
        <strain evidence="18">white501</strain>
    </source>
</reference>
<feature type="region of interest" description="Disordered" evidence="10">
    <location>
        <begin position="1910"/>
        <end position="1992"/>
    </location>
</feature>
<feature type="transmembrane region" description="Helical" evidence="11">
    <location>
        <begin position="538"/>
        <end position="556"/>
    </location>
</feature>
<evidence type="ECO:0000259" key="16">
    <source>
        <dbReference type="Pfam" id="PF24874"/>
    </source>
</evidence>
<feature type="transmembrane region" description="Helical" evidence="11">
    <location>
        <begin position="1048"/>
        <end position="1070"/>
    </location>
</feature>
<feature type="transmembrane region" description="Helical" evidence="11">
    <location>
        <begin position="930"/>
        <end position="949"/>
    </location>
</feature>
<keyword evidence="9" id="KW-0407">Ion channel</keyword>
<feature type="compositionally biased region" description="Low complexity" evidence="10">
    <location>
        <begin position="2090"/>
        <end position="2103"/>
    </location>
</feature>
<evidence type="ECO:0000256" key="9">
    <source>
        <dbReference type="ARBA" id="ARBA00023303"/>
    </source>
</evidence>
<protein>
    <submittedName>
        <fullName evidence="17">GD23510</fullName>
    </submittedName>
</protein>
<dbReference type="InterPro" id="IPR056770">
    <property type="entry name" value="Piezo_THU9_anchor"/>
</dbReference>
<feature type="compositionally biased region" description="Low complexity" evidence="10">
    <location>
        <begin position="1486"/>
        <end position="1507"/>
    </location>
</feature>
<dbReference type="STRING" id="7240.B4Q6A8"/>
<keyword evidence="4" id="KW-1003">Cell membrane</keyword>
<feature type="transmembrane region" description="Helical" evidence="11">
    <location>
        <begin position="257"/>
        <end position="278"/>
    </location>
</feature>
<feature type="domain" description="Piezo TM1-24" evidence="15">
    <location>
        <begin position="26"/>
        <end position="353"/>
    </location>
</feature>
<dbReference type="PhylomeDB" id="B4Q6A8"/>
<feature type="transmembrane region" description="Helical" evidence="11">
    <location>
        <begin position="2488"/>
        <end position="2509"/>
    </location>
</feature>
<dbReference type="PANTHER" id="PTHR47049">
    <property type="entry name" value="PIEZO-TYPE MECHANOSENSITIVE ION CHANNEL HOMOLOG"/>
    <property type="match status" value="1"/>
</dbReference>
<evidence type="ECO:0000256" key="10">
    <source>
        <dbReference type="SAM" id="MobiDB-lite"/>
    </source>
</evidence>
<dbReference type="InterPro" id="IPR031805">
    <property type="entry name" value="Piezo_TM25-28"/>
</dbReference>
<feature type="region of interest" description="Disordered" evidence="10">
    <location>
        <begin position="158"/>
        <end position="177"/>
    </location>
</feature>
<evidence type="ECO:0000259" key="14">
    <source>
        <dbReference type="Pfam" id="PF23188"/>
    </source>
</evidence>
<accession>B4Q6A8</accession>
<dbReference type="Pfam" id="PF24874">
    <property type="entry name" value="Piezo_THU9_anchor"/>
    <property type="match status" value="1"/>
</dbReference>
<feature type="transmembrane region" description="Helical" evidence="11">
    <location>
        <begin position="893"/>
        <end position="918"/>
    </location>
</feature>
<feature type="transmembrane region" description="Helical" evidence="11">
    <location>
        <begin position="233"/>
        <end position="250"/>
    </location>
</feature>
<feature type="transmembrane region" description="Helical" evidence="11">
    <location>
        <begin position="2330"/>
        <end position="2348"/>
    </location>
</feature>
<feature type="transmembrane region" description="Helical" evidence="11">
    <location>
        <begin position="665"/>
        <end position="683"/>
    </location>
</feature>
<dbReference type="Proteomes" id="UP000000304">
    <property type="component" value="Chromosome 2L"/>
</dbReference>
<dbReference type="GO" id="GO:0008381">
    <property type="term" value="F:mechanosensitive monoatomic ion channel activity"/>
    <property type="evidence" value="ECO:0007669"/>
    <property type="project" value="InterPro"/>
</dbReference>
<feature type="compositionally biased region" description="Polar residues" evidence="10">
    <location>
        <begin position="808"/>
        <end position="818"/>
    </location>
</feature>
<feature type="region of interest" description="Disordered" evidence="10">
    <location>
        <begin position="386"/>
        <end position="453"/>
    </location>
</feature>
<dbReference type="InterPro" id="IPR027272">
    <property type="entry name" value="Piezo"/>
</dbReference>
<feature type="transmembrane region" description="Helical" evidence="11">
    <location>
        <begin position="625"/>
        <end position="645"/>
    </location>
</feature>
<feature type="region of interest" description="Disordered" evidence="10">
    <location>
        <begin position="2365"/>
        <end position="2387"/>
    </location>
</feature>
<dbReference type="OrthoDB" id="303066at2759"/>
<dbReference type="Pfam" id="PF12166">
    <property type="entry name" value="Piezo_cap"/>
    <property type="match status" value="1"/>
</dbReference>
<feature type="transmembrane region" description="Helical" evidence="11">
    <location>
        <begin position="2661"/>
        <end position="2684"/>
    </location>
</feature>
<feature type="transmembrane region" description="Helical" evidence="11">
    <location>
        <begin position="690"/>
        <end position="706"/>
    </location>
</feature>
<evidence type="ECO:0000256" key="2">
    <source>
        <dbReference type="ARBA" id="ARBA00007821"/>
    </source>
</evidence>
<feature type="compositionally biased region" description="Polar residues" evidence="10">
    <location>
        <begin position="1696"/>
        <end position="1720"/>
    </location>
</feature>
<feature type="region of interest" description="Disordered" evidence="10">
    <location>
        <begin position="808"/>
        <end position="849"/>
    </location>
</feature>
<evidence type="ECO:0000256" key="8">
    <source>
        <dbReference type="ARBA" id="ARBA00023136"/>
    </source>
</evidence>
<feature type="transmembrane region" description="Helical" evidence="11">
    <location>
        <begin position="1076"/>
        <end position="1092"/>
    </location>
</feature>
<feature type="compositionally biased region" description="Low complexity" evidence="10">
    <location>
        <begin position="1564"/>
        <end position="1576"/>
    </location>
</feature>
<evidence type="ECO:0000259" key="15">
    <source>
        <dbReference type="Pfam" id="PF24871"/>
    </source>
</evidence>
<comment type="similarity">
    <text evidence="2">Belongs to the PIEZO (TC 1.A.75) family.</text>
</comment>
<feature type="transmembrane region" description="Helical" evidence="11">
    <location>
        <begin position="2446"/>
        <end position="2468"/>
    </location>
</feature>
<feature type="domain" description="Piezo transmembrane helical unit" evidence="14">
    <location>
        <begin position="2237"/>
        <end position="2355"/>
    </location>
</feature>
<evidence type="ECO:0000256" key="6">
    <source>
        <dbReference type="ARBA" id="ARBA00022989"/>
    </source>
</evidence>
<keyword evidence="5 11" id="KW-0812">Transmembrane</keyword>
<dbReference type="GO" id="GO:0005886">
    <property type="term" value="C:plasma membrane"/>
    <property type="evidence" value="ECO:0007669"/>
    <property type="project" value="UniProtKB-SubCell"/>
</dbReference>
<keyword evidence="6 11" id="KW-1133">Transmembrane helix</keyword>
<evidence type="ECO:0000256" key="1">
    <source>
        <dbReference type="ARBA" id="ARBA00004651"/>
    </source>
</evidence>
<evidence type="ECO:0000256" key="3">
    <source>
        <dbReference type="ARBA" id="ARBA00022448"/>
    </source>
</evidence>
<feature type="compositionally biased region" description="Basic residues" evidence="10">
    <location>
        <begin position="1685"/>
        <end position="1695"/>
    </location>
</feature>
<feature type="region of interest" description="Disordered" evidence="10">
    <location>
        <begin position="1434"/>
        <end position="1457"/>
    </location>
</feature>
<dbReference type="Pfam" id="PF15917">
    <property type="entry name" value="Piezo_TM25-28"/>
    <property type="match status" value="1"/>
</dbReference>
<evidence type="ECO:0000313" key="17">
    <source>
        <dbReference type="EMBL" id="EDX04184.1"/>
    </source>
</evidence>
<feature type="transmembrane region" description="Helical" evidence="11">
    <location>
        <begin position="1149"/>
        <end position="1168"/>
    </location>
</feature>
<dbReference type="Pfam" id="PF23188">
    <property type="entry name" value="THU_Piezo1"/>
    <property type="match status" value="1"/>
</dbReference>
<feature type="domain" description="Piezo non-specific cation channel cap" evidence="12">
    <location>
        <begin position="2720"/>
        <end position="3030"/>
    </location>
</feature>
<feature type="region of interest" description="Disordered" evidence="10">
    <location>
        <begin position="1659"/>
        <end position="1744"/>
    </location>
</feature>
<feature type="compositionally biased region" description="Low complexity" evidence="10">
    <location>
        <begin position="404"/>
        <end position="420"/>
    </location>
</feature>
<feature type="transmembrane region" description="Helical" evidence="11">
    <location>
        <begin position="595"/>
        <end position="613"/>
    </location>
</feature>
<feature type="transmembrane region" description="Helical" evidence="11">
    <location>
        <begin position="2521"/>
        <end position="2540"/>
    </location>
</feature>
<dbReference type="InterPro" id="IPR031334">
    <property type="entry name" value="Piezo_cap_dom"/>
</dbReference>
<feature type="domain" description="Piezo TM1-24" evidence="15">
    <location>
        <begin position="415"/>
        <end position="797"/>
    </location>
</feature>
<feature type="transmembrane region" description="Helical" evidence="11">
    <location>
        <begin position="204"/>
        <end position="227"/>
    </location>
</feature>
<evidence type="ECO:0000256" key="11">
    <source>
        <dbReference type="SAM" id="Phobius"/>
    </source>
</evidence>
<gene>
    <name evidence="17" type="primary">Dsim\GD23510</name>
    <name evidence="17" type="ORF">Dsim_GD23510</name>
</gene>
<dbReference type="Pfam" id="PF24871">
    <property type="entry name" value="Piezo_TM1-24"/>
    <property type="match status" value="2"/>
</dbReference>
<keyword evidence="7" id="KW-0406">Ion transport</keyword>
<comment type="subcellular location">
    <subcellularLocation>
        <location evidence="1">Cell membrane</location>
        <topology evidence="1">Multi-pass membrane protein</topology>
    </subcellularLocation>
</comment>
<feature type="domain" description="Piezo THU9 and anchor" evidence="16">
    <location>
        <begin position="2444"/>
        <end position="2683"/>
    </location>
</feature>
<feature type="transmembrane region" description="Helical" evidence="11">
    <location>
        <begin position="325"/>
        <end position="346"/>
    </location>
</feature>
<feature type="transmembrane region" description="Helical" evidence="11">
    <location>
        <begin position="771"/>
        <end position="791"/>
    </location>
</feature>
<feature type="domain" description="Piezo TM25-28" evidence="13">
    <location>
        <begin position="1209"/>
        <end position="1454"/>
    </location>
</feature>
<feature type="transmembrane region" description="Helical" evidence="11">
    <location>
        <begin position="1284"/>
        <end position="1308"/>
    </location>
</feature>
<feature type="transmembrane region" description="Helical" evidence="11">
    <location>
        <begin position="59"/>
        <end position="89"/>
    </location>
</feature>
<organism evidence="17 18">
    <name type="scientific">Drosophila simulans</name>
    <name type="common">Fruit fly</name>
    <dbReference type="NCBI Taxonomy" id="7240"/>
    <lineage>
        <taxon>Eukaryota</taxon>
        <taxon>Metazoa</taxon>
        <taxon>Ecdysozoa</taxon>
        <taxon>Arthropoda</taxon>
        <taxon>Hexapoda</taxon>
        <taxon>Insecta</taxon>
        <taxon>Pterygota</taxon>
        <taxon>Neoptera</taxon>
        <taxon>Endopterygota</taxon>
        <taxon>Diptera</taxon>
        <taxon>Brachycera</taxon>
        <taxon>Muscomorpha</taxon>
        <taxon>Ephydroidea</taxon>
        <taxon>Drosophilidae</taxon>
        <taxon>Drosophila</taxon>
        <taxon>Sophophora</taxon>
    </lineage>
</organism>
<feature type="transmembrane region" description="Helical" evidence="11">
    <location>
        <begin position="2943"/>
        <end position="2966"/>
    </location>
</feature>
<feature type="transmembrane region" description="Helical" evidence="11">
    <location>
        <begin position="504"/>
        <end position="526"/>
    </location>
</feature>
<evidence type="ECO:0000259" key="12">
    <source>
        <dbReference type="Pfam" id="PF12166"/>
    </source>
</evidence>
<feature type="region of interest" description="Disordered" evidence="10">
    <location>
        <begin position="2060"/>
        <end position="2123"/>
    </location>
</feature>
<keyword evidence="18" id="KW-1185">Reference proteome</keyword>
<feature type="compositionally biased region" description="Polar residues" evidence="10">
    <location>
        <begin position="421"/>
        <end position="430"/>
    </location>
</feature>
<feature type="compositionally biased region" description="Basic and acidic residues" evidence="10">
    <location>
        <begin position="1439"/>
        <end position="1457"/>
    </location>
</feature>
<dbReference type="EMBL" id="CM000361">
    <property type="protein sequence ID" value="EDX04184.1"/>
    <property type="molecule type" value="Genomic_DNA"/>
</dbReference>
<dbReference type="HOGENOM" id="CLU_000512_0_0_1"/>
<feature type="transmembrane region" description="Helical" evidence="11">
    <location>
        <begin position="718"/>
        <end position="738"/>
    </location>
</feature>